<proteinExistence type="predicted"/>
<organism evidence="3 4">
    <name type="scientific">Litorilituus sediminis</name>
    <dbReference type="NCBI Taxonomy" id="718192"/>
    <lineage>
        <taxon>Bacteria</taxon>
        <taxon>Pseudomonadati</taxon>
        <taxon>Pseudomonadota</taxon>
        <taxon>Gammaproteobacteria</taxon>
        <taxon>Alteromonadales</taxon>
        <taxon>Colwelliaceae</taxon>
        <taxon>Litorilituus</taxon>
    </lineage>
</organism>
<dbReference type="SMART" id="SM00460">
    <property type="entry name" value="TGc"/>
    <property type="match status" value="1"/>
</dbReference>
<dbReference type="RefSeq" id="WP_130599122.1">
    <property type="nucleotide sequence ID" value="NZ_CP034759.1"/>
</dbReference>
<dbReference type="PANTHER" id="PTHR42736">
    <property type="entry name" value="PROTEIN-GLUTAMINE GAMMA-GLUTAMYLTRANSFERASE"/>
    <property type="match status" value="1"/>
</dbReference>
<dbReference type="InterPro" id="IPR025403">
    <property type="entry name" value="TgpA-like_C"/>
</dbReference>
<protein>
    <submittedName>
        <fullName evidence="3">DUF3488 domain-containing protein</fullName>
    </submittedName>
</protein>
<gene>
    <name evidence="3" type="ORF">EMK97_02445</name>
</gene>
<keyword evidence="1" id="KW-0812">Transmembrane</keyword>
<evidence type="ECO:0000259" key="2">
    <source>
        <dbReference type="SMART" id="SM00460"/>
    </source>
</evidence>
<dbReference type="Pfam" id="PF11992">
    <property type="entry name" value="TgpA_N"/>
    <property type="match status" value="1"/>
</dbReference>
<feature type="transmembrane region" description="Helical" evidence="1">
    <location>
        <begin position="604"/>
        <end position="627"/>
    </location>
</feature>
<evidence type="ECO:0000313" key="3">
    <source>
        <dbReference type="EMBL" id="QBG34681.1"/>
    </source>
</evidence>
<feature type="transmembrane region" description="Helical" evidence="1">
    <location>
        <begin position="172"/>
        <end position="191"/>
    </location>
</feature>
<dbReference type="KEGG" id="lsd:EMK97_02445"/>
<dbReference type="InterPro" id="IPR021878">
    <property type="entry name" value="TgpA_N"/>
</dbReference>
<dbReference type="Proteomes" id="UP000290244">
    <property type="component" value="Chromosome"/>
</dbReference>
<feature type="domain" description="Transglutaminase-like" evidence="2">
    <location>
        <begin position="450"/>
        <end position="528"/>
    </location>
</feature>
<keyword evidence="4" id="KW-1185">Reference proteome</keyword>
<keyword evidence="1" id="KW-0472">Membrane</keyword>
<dbReference type="InterPro" id="IPR052901">
    <property type="entry name" value="Bact_TGase-like"/>
</dbReference>
<dbReference type="SUPFAM" id="SSF54001">
    <property type="entry name" value="Cysteine proteinases"/>
    <property type="match status" value="1"/>
</dbReference>
<dbReference type="Pfam" id="PF13559">
    <property type="entry name" value="DUF4129"/>
    <property type="match status" value="1"/>
</dbReference>
<feature type="transmembrane region" description="Helical" evidence="1">
    <location>
        <begin position="122"/>
        <end position="138"/>
    </location>
</feature>
<feature type="transmembrane region" description="Helical" evidence="1">
    <location>
        <begin position="203"/>
        <end position="222"/>
    </location>
</feature>
<dbReference type="PANTHER" id="PTHR42736:SF1">
    <property type="entry name" value="PROTEIN-GLUTAMINE GAMMA-GLUTAMYLTRANSFERASE"/>
    <property type="match status" value="1"/>
</dbReference>
<dbReference type="AlphaFoldDB" id="A0A4P6P0Z4"/>
<dbReference type="InterPro" id="IPR038765">
    <property type="entry name" value="Papain-like_cys_pep_sf"/>
</dbReference>
<sequence>MLKFSPIAASKAKKSAAKPLVLANSTAWLLLVSQCVNVLAIAGELRFWMIAILAMCFGWQAVALLKYRANFRANKPKAQTSTKRRSLINYQEDNGLILISPLLLTLFAVLGCVAIFSSASSLGLLLSMVHLLCFSYVLKGFELTKRKDFYQLFLLGLFVLISALIFKQGIVFSLLVILAIVLNLSVIVHYFSPSNKVANVFKLVSVLLLQSSILAIALFLFFPRLSPFWQVPIAKSAQTGLSDIVQPGDIANLARSNTLAFRVEFADGQVPEYSQRYWRAMVMEDYDGQKWQIAKSHNTQVMASSFELTGNKQLKPITQGDGLDYRVIVEPNFQQWLYVLAVATAQGEVSLFPDYTIQSKKVISQTMAFKFTSYLNSPLDKVLSEQSRQINLALPEQSNPRLYQLGQQLLSQYSNPQDRINAVLNSFSQDMFYYTLQPPLLSNNSLDQFYFDTKAGFCGHYASSFTFLMRAAGIPARVVTGYLGGEVNDLATTGDGQIGHLNVYQYDAHAWAEVWLEGIGWQRVDPTGAVDPSRVDSGLSSQLIEQQAALTSDLFSLSNYKQFDWLNSLRLTIDALDYQWTKWVLGYSTEQQYNLLKKLVGQVLPWKIGLIICIALISSMALILFIFKVKSHLASRRSNSSPSYKLYQTVLFALAKKGIVKAPYSTAGEFALELRENYPELAIAFTRFNQSFEKLSYQQLSASEQQQLLKLMRSQHRQFMQLLAKEV</sequence>
<feature type="transmembrane region" description="Helical" evidence="1">
    <location>
        <begin position="45"/>
        <end position="65"/>
    </location>
</feature>
<feature type="transmembrane region" description="Helical" evidence="1">
    <location>
        <begin position="150"/>
        <end position="166"/>
    </location>
</feature>
<reference evidence="3 4" key="1">
    <citation type="submission" date="2018-12" db="EMBL/GenBank/DDBJ databases">
        <title>Complete genome of Litorilituus sediminis.</title>
        <authorList>
            <person name="Liu A."/>
            <person name="Rong J."/>
        </authorList>
    </citation>
    <scope>NUCLEOTIDE SEQUENCE [LARGE SCALE GENOMIC DNA]</scope>
    <source>
        <strain evidence="3 4">JCM 17549</strain>
    </source>
</reference>
<name>A0A4P6P0Z4_9GAMM</name>
<feature type="transmembrane region" description="Helical" evidence="1">
    <location>
        <begin position="95"/>
        <end position="116"/>
    </location>
</feature>
<dbReference type="EMBL" id="CP034759">
    <property type="protein sequence ID" value="QBG34681.1"/>
    <property type="molecule type" value="Genomic_DNA"/>
</dbReference>
<evidence type="ECO:0000256" key="1">
    <source>
        <dbReference type="SAM" id="Phobius"/>
    </source>
</evidence>
<dbReference type="OrthoDB" id="9804872at2"/>
<evidence type="ECO:0000313" key="4">
    <source>
        <dbReference type="Proteomes" id="UP000290244"/>
    </source>
</evidence>
<accession>A0A4P6P0Z4</accession>
<dbReference type="Gene3D" id="3.10.620.30">
    <property type="match status" value="1"/>
</dbReference>
<keyword evidence="1" id="KW-1133">Transmembrane helix</keyword>
<dbReference type="InterPro" id="IPR002931">
    <property type="entry name" value="Transglutaminase-like"/>
</dbReference>
<dbReference type="Pfam" id="PF01841">
    <property type="entry name" value="Transglut_core"/>
    <property type="match status" value="1"/>
</dbReference>